<dbReference type="InterPro" id="IPR039422">
    <property type="entry name" value="MarR/SlyA-like"/>
</dbReference>
<evidence type="ECO:0000313" key="2">
    <source>
        <dbReference type="EMBL" id="TYB80983.1"/>
    </source>
</evidence>
<reference evidence="2 3" key="1">
    <citation type="submission" date="2019-08" db="EMBL/GenBank/DDBJ databases">
        <title>Identification of a novel species of the genus Boseongicola.</title>
        <authorList>
            <person name="Zhang X.-Q."/>
        </authorList>
    </citation>
    <scope>NUCLEOTIDE SEQUENCE [LARGE SCALE GENOMIC DNA]</scope>
    <source>
        <strain evidence="2 3">HY14</strain>
    </source>
</reference>
<dbReference type="GO" id="GO:0003700">
    <property type="term" value="F:DNA-binding transcription factor activity"/>
    <property type="evidence" value="ECO:0007669"/>
    <property type="project" value="InterPro"/>
</dbReference>
<dbReference type="InterPro" id="IPR036388">
    <property type="entry name" value="WH-like_DNA-bd_sf"/>
</dbReference>
<dbReference type="EMBL" id="VSIY01000009">
    <property type="protein sequence ID" value="TYB80983.1"/>
    <property type="molecule type" value="Genomic_DNA"/>
</dbReference>
<feature type="domain" description="HTH marR-type" evidence="1">
    <location>
        <begin position="28"/>
        <end position="173"/>
    </location>
</feature>
<dbReference type="GO" id="GO:0006950">
    <property type="term" value="P:response to stress"/>
    <property type="evidence" value="ECO:0007669"/>
    <property type="project" value="TreeGrafter"/>
</dbReference>
<dbReference type="InterPro" id="IPR000835">
    <property type="entry name" value="HTH_MarR-typ"/>
</dbReference>
<evidence type="ECO:0000259" key="1">
    <source>
        <dbReference type="PROSITE" id="PS50995"/>
    </source>
</evidence>
<dbReference type="Gene3D" id="1.10.10.10">
    <property type="entry name" value="Winged helix-like DNA-binding domain superfamily/Winged helix DNA-binding domain"/>
    <property type="match status" value="1"/>
</dbReference>
<dbReference type="AlphaFoldDB" id="A0A5D0RHR8"/>
<evidence type="ECO:0000313" key="3">
    <source>
        <dbReference type="Proteomes" id="UP000322080"/>
    </source>
</evidence>
<dbReference type="InterPro" id="IPR036390">
    <property type="entry name" value="WH_DNA-bd_sf"/>
</dbReference>
<dbReference type="RefSeq" id="WP_148378046.1">
    <property type="nucleotide sequence ID" value="NZ_VSIY01000009.1"/>
</dbReference>
<dbReference type="PANTHER" id="PTHR33164:SF57">
    <property type="entry name" value="MARR-FAMILY TRANSCRIPTIONAL REGULATOR"/>
    <property type="match status" value="1"/>
</dbReference>
<gene>
    <name evidence="2" type="ORF">FVF75_11065</name>
</gene>
<dbReference type="Pfam" id="PF12802">
    <property type="entry name" value="MarR_2"/>
    <property type="match status" value="1"/>
</dbReference>
<dbReference type="PANTHER" id="PTHR33164">
    <property type="entry name" value="TRANSCRIPTIONAL REGULATOR, MARR FAMILY"/>
    <property type="match status" value="1"/>
</dbReference>
<sequence>MSDPHRRSLGRVDLLEDSGLSPLSQEALLDLEQTFFQWHRRVLKGELTGRLLAESGHQVEPGQFHGLTAVARIAAGIGRDAPTDPTVGLLAEEMAIDPSRASRVASDLIAQGFVRREAAQDDGRKTVLCLTAAGRAVLEDMRDRKWRHFVRVFSRWNEDEIACFARLFTRYAQDIMGDDEG</sequence>
<name>A0A5D0RHR8_9RHOB</name>
<proteinExistence type="predicted"/>
<keyword evidence="3" id="KW-1185">Reference proteome</keyword>
<dbReference type="SUPFAM" id="SSF46785">
    <property type="entry name" value="Winged helix' DNA-binding domain"/>
    <property type="match status" value="1"/>
</dbReference>
<dbReference type="PROSITE" id="PS50995">
    <property type="entry name" value="HTH_MARR_2"/>
    <property type="match status" value="1"/>
</dbReference>
<protein>
    <submittedName>
        <fullName evidence="2">Winged helix-turn-helix transcriptional regulator</fullName>
    </submittedName>
</protein>
<accession>A0A5D0RHR8</accession>
<comment type="caution">
    <text evidence="2">The sequence shown here is derived from an EMBL/GenBank/DDBJ whole genome shotgun (WGS) entry which is preliminary data.</text>
</comment>
<dbReference type="SMART" id="SM00347">
    <property type="entry name" value="HTH_MARR"/>
    <property type="match status" value="1"/>
</dbReference>
<organism evidence="2 3">
    <name type="scientific">Maritimibacter fusiformis</name>
    <dbReference type="NCBI Taxonomy" id="2603819"/>
    <lineage>
        <taxon>Bacteria</taxon>
        <taxon>Pseudomonadati</taxon>
        <taxon>Pseudomonadota</taxon>
        <taxon>Alphaproteobacteria</taxon>
        <taxon>Rhodobacterales</taxon>
        <taxon>Roseobacteraceae</taxon>
        <taxon>Maritimibacter</taxon>
    </lineage>
</organism>
<dbReference type="Proteomes" id="UP000322080">
    <property type="component" value="Unassembled WGS sequence"/>
</dbReference>